<evidence type="ECO:0000256" key="8">
    <source>
        <dbReference type="ARBA" id="ARBA00022448"/>
    </source>
</evidence>
<keyword evidence="11 17" id="KW-0808">Transferase</keyword>
<dbReference type="GO" id="GO:0005737">
    <property type="term" value="C:cytoplasm"/>
    <property type="evidence" value="ECO:0007669"/>
    <property type="project" value="UniProtKB-SubCell"/>
</dbReference>
<dbReference type="PIRSF" id="PIRSF000732">
    <property type="entry name" value="PTS_enzyme_I"/>
    <property type="match status" value="1"/>
</dbReference>
<sequence length="567" mass="63597">MTTEYKGIKASNGIAIGTIYLFNRVEVVVDDSKIDESMVDDEKKRVKAAIDDYINELNDTNGANEAQINIANAHKELLQDPYFSDTIDAKIAKEFKNSELALNETINEMVEIMSQIDDEYLKERASDYKDIGYQLMYKLKGIKPKDLSLIEKGSIVISKELTPSDTSNMNKENVIGFATDLGGKTSHTSIIAQTLDIPALVGMQDISSKVKGGEKAIIDGDEGIIILDPSDDLIAEYEIKVKEQKEKRERLQEVKDKEAITSDGKKVEVSANIGNIEDLKIAINNGCDGVGLFRTELLYMESDHFPTEEEQFEVYKEATQMLGEKPLIIRTLDIGGDKGLDYFNFPVEDNPFLGYRAIRLCLDREDIFITQLKALMRASAFGNLKIMIPMIINITEFKRTLELIDEIKKEFDENGVDYNKDLEVGIMIETPASVFMADKFIKYVDFFSIGTNDLSQYTLAVDRGNENISELYSNYNPAVLRAIKRVIDESHKAGKWTGMCGQFASDTQATKLLLGLGLDEFSASSAKIAEVKDTIIKSSQKEEEEFANALLDIESPEEVEEKVKKHN</sequence>
<evidence type="ECO:0000256" key="18">
    <source>
        <dbReference type="PIRSR" id="PIRSR000732-1"/>
    </source>
</evidence>
<keyword evidence="13 17" id="KW-0479">Metal-binding</keyword>
<dbReference type="SUPFAM" id="SSF47831">
    <property type="entry name" value="Enzyme I of the PEP:sugar phosphotransferase system HPr-binding (sub)domain"/>
    <property type="match status" value="1"/>
</dbReference>
<reference evidence="25 26" key="1">
    <citation type="submission" date="2018-06" db="EMBL/GenBank/DDBJ databases">
        <authorList>
            <consortium name="Pathogen Informatics"/>
            <person name="Doyle S."/>
        </authorList>
    </citation>
    <scope>NUCLEOTIDE SEQUENCE [LARGE SCALE GENOMIC DNA]</scope>
    <source>
        <strain evidence="25 26">NCTC9810</strain>
    </source>
</reference>
<dbReference type="PRINTS" id="PR01736">
    <property type="entry name" value="PHPHTRNFRASE"/>
</dbReference>
<feature type="binding site" evidence="20">
    <location>
        <position position="453"/>
    </location>
    <ligand>
        <name>Mg(2+)</name>
        <dbReference type="ChEBI" id="CHEBI:18420"/>
    </ligand>
</feature>
<feature type="domain" description="PEP-utilising enzyme mobile" evidence="22">
    <location>
        <begin position="150"/>
        <end position="223"/>
    </location>
</feature>
<feature type="domain" description="PEP-utilising enzyme C-terminal" evidence="23">
    <location>
        <begin position="249"/>
        <end position="537"/>
    </location>
</feature>
<dbReference type="InterPro" id="IPR000121">
    <property type="entry name" value="PEP_util_C"/>
</dbReference>
<dbReference type="Pfam" id="PF00391">
    <property type="entry name" value="PEP-utilizers"/>
    <property type="match status" value="1"/>
</dbReference>
<evidence type="ECO:0000256" key="2">
    <source>
        <dbReference type="ARBA" id="ARBA00001946"/>
    </source>
</evidence>
<dbReference type="AlphaFoldDB" id="A0A380WUR3"/>
<evidence type="ECO:0000256" key="19">
    <source>
        <dbReference type="PIRSR" id="PIRSR000732-2"/>
    </source>
</evidence>
<evidence type="ECO:0000259" key="22">
    <source>
        <dbReference type="Pfam" id="PF00391"/>
    </source>
</evidence>
<feature type="active site" description="Proton donor" evidence="18">
    <location>
        <position position="500"/>
    </location>
</feature>
<evidence type="ECO:0000256" key="3">
    <source>
        <dbReference type="ARBA" id="ARBA00002728"/>
    </source>
</evidence>
<feature type="binding site" evidence="19">
    <location>
        <position position="294"/>
    </location>
    <ligand>
        <name>phosphoenolpyruvate</name>
        <dbReference type="ChEBI" id="CHEBI:58702"/>
    </ligand>
</feature>
<dbReference type="PANTHER" id="PTHR46244">
    <property type="entry name" value="PHOSPHOENOLPYRUVATE-PROTEIN PHOSPHOTRANSFERASE"/>
    <property type="match status" value="1"/>
</dbReference>
<keyword evidence="25" id="KW-0670">Pyruvate</keyword>
<keyword evidence="10 17" id="KW-0762">Sugar transport</keyword>
<evidence type="ECO:0000256" key="13">
    <source>
        <dbReference type="ARBA" id="ARBA00022723"/>
    </source>
</evidence>
<dbReference type="InterPro" id="IPR036637">
    <property type="entry name" value="Phosphohistidine_dom_sf"/>
</dbReference>
<dbReference type="InterPro" id="IPR023151">
    <property type="entry name" value="PEP_util_CS"/>
</dbReference>
<dbReference type="Gene3D" id="1.10.274.10">
    <property type="entry name" value="PtsI, HPr-binding domain"/>
    <property type="match status" value="1"/>
</dbReference>
<comment type="cofactor">
    <cofactor evidence="2 17 20">
        <name>Mg(2+)</name>
        <dbReference type="ChEBI" id="CHEBI:18420"/>
    </cofactor>
</comment>
<evidence type="ECO:0000256" key="1">
    <source>
        <dbReference type="ARBA" id="ARBA00000683"/>
    </source>
</evidence>
<evidence type="ECO:0000256" key="17">
    <source>
        <dbReference type="PIRNR" id="PIRNR000732"/>
    </source>
</evidence>
<dbReference type="Gene3D" id="3.50.30.10">
    <property type="entry name" value="Phosphohistidine domain"/>
    <property type="match status" value="1"/>
</dbReference>
<proteinExistence type="inferred from homology"/>
<evidence type="ECO:0000313" key="25">
    <source>
        <dbReference type="EMBL" id="SUU92220.1"/>
    </source>
</evidence>
<evidence type="ECO:0000256" key="11">
    <source>
        <dbReference type="ARBA" id="ARBA00022679"/>
    </source>
</evidence>
<accession>A0A380WUR3</accession>
<evidence type="ECO:0000256" key="10">
    <source>
        <dbReference type="ARBA" id="ARBA00022597"/>
    </source>
</evidence>
<dbReference type="SUPFAM" id="SSF51621">
    <property type="entry name" value="Phosphoenolpyruvate/pyruvate domain"/>
    <property type="match status" value="1"/>
</dbReference>
<evidence type="ECO:0000256" key="12">
    <source>
        <dbReference type="ARBA" id="ARBA00022683"/>
    </source>
</evidence>
<evidence type="ECO:0000256" key="21">
    <source>
        <dbReference type="SAM" id="Coils"/>
    </source>
</evidence>
<evidence type="ECO:0000256" key="16">
    <source>
        <dbReference type="ARBA" id="ARBA00033235"/>
    </source>
</evidence>
<dbReference type="GO" id="GO:0046872">
    <property type="term" value="F:metal ion binding"/>
    <property type="evidence" value="ECO:0007669"/>
    <property type="project" value="UniProtKB-KW"/>
</dbReference>
<dbReference type="Pfam" id="PF02896">
    <property type="entry name" value="PEP-utilizers_C"/>
    <property type="match status" value="1"/>
</dbReference>
<dbReference type="InterPro" id="IPR008731">
    <property type="entry name" value="PTS_EIN"/>
</dbReference>
<dbReference type="InterPro" id="IPR008279">
    <property type="entry name" value="PEP-util_enz_mobile_dom"/>
</dbReference>
<feature type="binding site" evidence="20">
    <location>
        <position position="429"/>
    </location>
    <ligand>
        <name>Mg(2+)</name>
        <dbReference type="ChEBI" id="CHEBI:18420"/>
    </ligand>
</feature>
<comment type="subcellular location">
    <subcellularLocation>
        <location evidence="4 17">Cytoplasm</location>
    </subcellularLocation>
</comment>
<gene>
    <name evidence="25" type="primary">ptsI</name>
    <name evidence="25" type="ORF">NCTC9810_00546</name>
</gene>
<feature type="coiled-coil region" evidence="21">
    <location>
        <begin position="234"/>
        <end position="261"/>
    </location>
</feature>
<feature type="binding site" evidence="19">
    <location>
        <position position="330"/>
    </location>
    <ligand>
        <name>phosphoenolpyruvate</name>
        <dbReference type="ChEBI" id="CHEBI:58702"/>
    </ligand>
</feature>
<dbReference type="Proteomes" id="UP000255124">
    <property type="component" value="Unassembled WGS sequence"/>
</dbReference>
<dbReference type="GO" id="GO:0008965">
    <property type="term" value="F:phosphoenolpyruvate-protein phosphotransferase activity"/>
    <property type="evidence" value="ECO:0007669"/>
    <property type="project" value="UniProtKB-EC"/>
</dbReference>
<keyword evidence="8 17" id="KW-0813">Transport</keyword>
<evidence type="ECO:0000256" key="5">
    <source>
        <dbReference type="ARBA" id="ARBA00007837"/>
    </source>
</evidence>
<dbReference type="OrthoDB" id="9765468at2"/>
<protein>
    <recommendedName>
        <fullName evidence="7 17">Phosphoenolpyruvate-protein phosphotransferase</fullName>
        <ecNumber evidence="6 17">2.7.3.9</ecNumber>
    </recommendedName>
    <alternativeName>
        <fullName evidence="16 17">Phosphotransferase system, enzyme I</fullName>
    </alternativeName>
</protein>
<evidence type="ECO:0000256" key="7">
    <source>
        <dbReference type="ARBA" id="ARBA00016544"/>
    </source>
</evidence>
<feature type="binding site" evidence="19">
    <location>
        <begin position="452"/>
        <end position="453"/>
    </location>
    <ligand>
        <name>phosphoenolpyruvate</name>
        <dbReference type="ChEBI" id="CHEBI:58702"/>
    </ligand>
</feature>
<keyword evidence="9 17" id="KW-0963">Cytoplasm</keyword>
<comment type="catalytic activity">
    <reaction evidence="1 17">
        <text>L-histidyl-[protein] + phosphoenolpyruvate = N(pros)-phospho-L-histidyl-[protein] + pyruvate</text>
        <dbReference type="Rhea" id="RHEA:23880"/>
        <dbReference type="Rhea" id="RHEA-COMP:9745"/>
        <dbReference type="Rhea" id="RHEA-COMP:9746"/>
        <dbReference type="ChEBI" id="CHEBI:15361"/>
        <dbReference type="ChEBI" id="CHEBI:29979"/>
        <dbReference type="ChEBI" id="CHEBI:58702"/>
        <dbReference type="ChEBI" id="CHEBI:64837"/>
        <dbReference type="EC" id="2.7.3.9"/>
    </reaction>
</comment>
<feature type="active site" description="Tele-phosphohistidine intermediate" evidence="18">
    <location>
        <position position="187"/>
    </location>
</feature>
<dbReference type="NCBIfam" id="TIGR01417">
    <property type="entry name" value="PTS_I_fam"/>
    <property type="match status" value="1"/>
</dbReference>
<dbReference type="Pfam" id="PF05524">
    <property type="entry name" value="PEP-utilisers_N"/>
    <property type="match status" value="1"/>
</dbReference>
<dbReference type="EMBL" id="UFTA01000002">
    <property type="protein sequence ID" value="SUU92220.1"/>
    <property type="molecule type" value="Genomic_DNA"/>
</dbReference>
<organism evidence="25 26">
    <name type="scientific">Anaerococcus octavius</name>
    <dbReference type="NCBI Taxonomy" id="54007"/>
    <lineage>
        <taxon>Bacteria</taxon>
        <taxon>Bacillati</taxon>
        <taxon>Bacillota</taxon>
        <taxon>Tissierellia</taxon>
        <taxon>Tissierellales</taxon>
        <taxon>Peptoniphilaceae</taxon>
        <taxon>Anaerococcus</taxon>
    </lineage>
</organism>
<dbReference type="InterPro" id="IPR050499">
    <property type="entry name" value="PEP-utilizing_PTS_enzyme"/>
</dbReference>
<dbReference type="InterPro" id="IPR015813">
    <property type="entry name" value="Pyrv/PenolPyrv_kinase-like_dom"/>
</dbReference>
<evidence type="ECO:0000256" key="20">
    <source>
        <dbReference type="PIRSR" id="PIRSR000732-3"/>
    </source>
</evidence>
<evidence type="ECO:0000256" key="9">
    <source>
        <dbReference type="ARBA" id="ARBA00022490"/>
    </source>
</evidence>
<dbReference type="SUPFAM" id="SSF52009">
    <property type="entry name" value="Phosphohistidine domain"/>
    <property type="match status" value="1"/>
</dbReference>
<evidence type="ECO:0000256" key="6">
    <source>
        <dbReference type="ARBA" id="ARBA00012232"/>
    </source>
</evidence>
<name>A0A380WUR3_9FIRM</name>
<comment type="similarity">
    <text evidence="5 17">Belongs to the PEP-utilizing enzyme family.</text>
</comment>
<evidence type="ECO:0000313" key="26">
    <source>
        <dbReference type="Proteomes" id="UP000255124"/>
    </source>
</evidence>
<evidence type="ECO:0000256" key="15">
    <source>
        <dbReference type="ARBA" id="ARBA00022842"/>
    </source>
</evidence>
<dbReference type="InterPro" id="IPR040442">
    <property type="entry name" value="Pyrv_kinase-like_dom_sf"/>
</dbReference>
<evidence type="ECO:0000256" key="4">
    <source>
        <dbReference type="ARBA" id="ARBA00004496"/>
    </source>
</evidence>
<keyword evidence="21" id="KW-0175">Coiled coil</keyword>
<dbReference type="InterPro" id="IPR036618">
    <property type="entry name" value="PtsI_HPr-bd_sf"/>
</dbReference>
<keyword evidence="12 17" id="KW-0598">Phosphotransferase system</keyword>
<dbReference type="Gene3D" id="3.20.20.60">
    <property type="entry name" value="Phosphoenolpyruvate-binding domains"/>
    <property type="match status" value="1"/>
</dbReference>
<dbReference type="EC" id="2.7.3.9" evidence="6 17"/>
<keyword evidence="15 17" id="KW-0460">Magnesium</keyword>
<keyword evidence="14 17" id="KW-0418">Kinase</keyword>
<dbReference type="PANTHER" id="PTHR46244:SF3">
    <property type="entry name" value="PHOSPHOENOLPYRUVATE-PROTEIN PHOSPHOTRANSFERASE"/>
    <property type="match status" value="1"/>
</dbReference>
<dbReference type="InterPro" id="IPR024692">
    <property type="entry name" value="PTS_EI"/>
</dbReference>
<dbReference type="GO" id="GO:0009401">
    <property type="term" value="P:phosphoenolpyruvate-dependent sugar phosphotransferase system"/>
    <property type="evidence" value="ECO:0007669"/>
    <property type="project" value="UniProtKB-KW"/>
</dbReference>
<dbReference type="RefSeq" id="WP_115595096.1">
    <property type="nucleotide sequence ID" value="NZ_UFTA01000002.1"/>
</dbReference>
<evidence type="ECO:0000259" key="24">
    <source>
        <dbReference type="Pfam" id="PF05524"/>
    </source>
</evidence>
<feature type="domain" description="Phosphotransferase system enzyme I N-terminal" evidence="24">
    <location>
        <begin position="6"/>
        <end position="124"/>
    </location>
</feature>
<dbReference type="GO" id="GO:0016301">
    <property type="term" value="F:kinase activity"/>
    <property type="evidence" value="ECO:0007669"/>
    <property type="project" value="UniProtKB-KW"/>
</dbReference>
<comment type="function">
    <text evidence="3 17">General (non sugar-specific) component of the phosphoenolpyruvate-dependent sugar phosphotransferase system (sugar PTS). This major carbohydrate active-transport system catalyzes the phosphorylation of incoming sugar substrates concomitantly with their translocation across the cell membrane. Enzyme I transfers the phosphoryl group from phosphoenolpyruvate (PEP) to the phosphoryl carrier protein (HPr).</text>
</comment>
<dbReference type="PROSITE" id="PS00742">
    <property type="entry name" value="PEP_ENZYMES_2"/>
    <property type="match status" value="1"/>
</dbReference>
<evidence type="ECO:0000259" key="23">
    <source>
        <dbReference type="Pfam" id="PF02896"/>
    </source>
</evidence>
<feature type="binding site" evidence="19">
    <location>
        <position position="463"/>
    </location>
    <ligand>
        <name>phosphoenolpyruvate</name>
        <dbReference type="ChEBI" id="CHEBI:58702"/>
    </ligand>
</feature>
<evidence type="ECO:0000256" key="14">
    <source>
        <dbReference type="ARBA" id="ARBA00022777"/>
    </source>
</evidence>
<dbReference type="InterPro" id="IPR006318">
    <property type="entry name" value="PTS_EI-like"/>
</dbReference>